<feature type="compositionally biased region" description="Low complexity" evidence="1">
    <location>
        <begin position="273"/>
        <end position="284"/>
    </location>
</feature>
<dbReference type="OrthoDB" id="3796227at2759"/>
<dbReference type="KEGG" id="ztr:MYCGRDRAFT_94752"/>
<dbReference type="GeneID" id="13397609"/>
<proteinExistence type="predicted"/>
<dbReference type="EMBL" id="CM001202">
    <property type="protein sequence ID" value="EGP85847.1"/>
    <property type="molecule type" value="Genomic_DNA"/>
</dbReference>
<organism evidence="2 3">
    <name type="scientific">Zymoseptoria tritici (strain CBS 115943 / IPO323)</name>
    <name type="common">Speckled leaf blotch fungus</name>
    <name type="synonym">Septoria tritici</name>
    <dbReference type="NCBI Taxonomy" id="336722"/>
    <lineage>
        <taxon>Eukaryota</taxon>
        <taxon>Fungi</taxon>
        <taxon>Dikarya</taxon>
        <taxon>Ascomycota</taxon>
        <taxon>Pezizomycotina</taxon>
        <taxon>Dothideomycetes</taxon>
        <taxon>Dothideomycetidae</taxon>
        <taxon>Mycosphaerellales</taxon>
        <taxon>Mycosphaerellaceae</taxon>
        <taxon>Zymoseptoria</taxon>
    </lineage>
</organism>
<dbReference type="Proteomes" id="UP000008062">
    <property type="component" value="Chromosome 7"/>
</dbReference>
<evidence type="ECO:0000313" key="3">
    <source>
        <dbReference type="Proteomes" id="UP000008062"/>
    </source>
</evidence>
<reference evidence="2 3" key="1">
    <citation type="journal article" date="2011" name="PLoS Genet.">
        <title>Finished genome of the fungal wheat pathogen Mycosphaerella graminicola reveals dispensome structure, chromosome plasticity, and stealth pathogenesis.</title>
        <authorList>
            <person name="Goodwin S.B."/>
            <person name="Ben M'barek S."/>
            <person name="Dhillon B."/>
            <person name="Wittenberg A.H.J."/>
            <person name="Crane C.F."/>
            <person name="Hane J.K."/>
            <person name="Foster A.J."/>
            <person name="Van der Lee T.A.J."/>
            <person name="Grimwood J."/>
            <person name="Aerts A."/>
            <person name="Antoniw J."/>
            <person name="Bailey A."/>
            <person name="Bluhm B."/>
            <person name="Bowler J."/>
            <person name="Bristow J."/>
            <person name="van der Burgt A."/>
            <person name="Canto-Canche B."/>
            <person name="Churchill A.C.L."/>
            <person name="Conde-Ferraez L."/>
            <person name="Cools H.J."/>
            <person name="Coutinho P.M."/>
            <person name="Csukai M."/>
            <person name="Dehal P."/>
            <person name="De Wit P."/>
            <person name="Donzelli B."/>
            <person name="van de Geest H.C."/>
            <person name="van Ham R.C.H.J."/>
            <person name="Hammond-Kosack K.E."/>
            <person name="Henrissat B."/>
            <person name="Kilian A."/>
            <person name="Kobayashi A.K."/>
            <person name="Koopmann E."/>
            <person name="Kourmpetis Y."/>
            <person name="Kuzniar A."/>
            <person name="Lindquist E."/>
            <person name="Lombard V."/>
            <person name="Maliepaard C."/>
            <person name="Martins N."/>
            <person name="Mehrabi R."/>
            <person name="Nap J.P.H."/>
            <person name="Ponomarenko A."/>
            <person name="Rudd J.J."/>
            <person name="Salamov A."/>
            <person name="Schmutz J."/>
            <person name="Schouten H.J."/>
            <person name="Shapiro H."/>
            <person name="Stergiopoulos I."/>
            <person name="Torriani S.F.F."/>
            <person name="Tu H."/>
            <person name="de Vries R.P."/>
            <person name="Waalwijk C."/>
            <person name="Ware S.B."/>
            <person name="Wiebenga A."/>
            <person name="Zwiers L.-H."/>
            <person name="Oliver R.P."/>
            <person name="Grigoriev I.V."/>
            <person name="Kema G.H.J."/>
        </authorList>
    </citation>
    <scope>NUCLEOTIDE SEQUENCE [LARGE SCALE GENOMIC DNA]</scope>
    <source>
        <strain evidence="3">CBS 115943 / IPO323</strain>
    </source>
</reference>
<keyword evidence="3" id="KW-1185">Reference proteome</keyword>
<gene>
    <name evidence="2" type="ORF">MYCGRDRAFT_94752</name>
</gene>
<dbReference type="RefSeq" id="XP_003850871.1">
    <property type="nucleotide sequence ID" value="XM_003850823.1"/>
</dbReference>
<dbReference type="AlphaFoldDB" id="F9XEW9"/>
<feature type="region of interest" description="Disordered" evidence="1">
    <location>
        <begin position="257"/>
        <end position="384"/>
    </location>
</feature>
<evidence type="ECO:0000256" key="1">
    <source>
        <dbReference type="SAM" id="MobiDB-lite"/>
    </source>
</evidence>
<protein>
    <submittedName>
        <fullName evidence="2">Uncharacterized protein</fullName>
    </submittedName>
</protein>
<dbReference type="HOGENOM" id="CLU_662595_0_0_1"/>
<dbReference type="InParanoid" id="F9XEW9"/>
<name>F9XEW9_ZYMTI</name>
<sequence>MSANDATLSNAVAAAHPPPQIPMSAMELCTYFPLQLRYPELKFRLIRNGWNNGQIAKAELIARGAYNQPTFTRRANALRQAVGTAGQEKFNDPQFSVHTYRNDPALQPFTDQGSPAANRALYDISRANPPVLPPASIHAPLPAATLEQVAYGVLVHPTGEDAGIFTKAMLWALYYGVAGQYTTDDIMHIVNNVNNFEVPRPGDPAGLPRRRMNVLPGEAGTHRWDQGGRDRVQAIERPCHVATKYYASGWLSVELNPSGPSKKHGNDGDEMGSETTESSVLLSSSDEEMDIGRFGPTTMPEAQYVPSKCPQEGSPQDTHHQTTRTRDKKTSWPPLSKVDLRQLMPTRPAPRPPGKRETTPHAPSTTIAPLALTPNRKPANGKPPAVEGTLMDLIHAADLDVGRANWIQREDEHFH</sequence>
<dbReference type="eggNOG" id="ENOG502RME5">
    <property type="taxonomic scope" value="Eukaryota"/>
</dbReference>
<feature type="compositionally biased region" description="Basic and acidic residues" evidence="1">
    <location>
        <begin position="317"/>
        <end position="330"/>
    </location>
</feature>
<dbReference type="STRING" id="336722.F9XEW9"/>
<evidence type="ECO:0000313" key="2">
    <source>
        <dbReference type="EMBL" id="EGP85847.1"/>
    </source>
</evidence>
<accession>F9XEW9</accession>